<evidence type="ECO:0000256" key="4">
    <source>
        <dbReference type="ARBA" id="ARBA00022692"/>
    </source>
</evidence>
<dbReference type="RefSeq" id="WP_119053715.1">
    <property type="nucleotide sequence ID" value="NZ_CP032157.1"/>
</dbReference>
<proteinExistence type="inferred from homology"/>
<sequence length="1046" mass="115559">MRKILSLLTALVMCAVMAHGQTRTVTGQVKDSKGDPIPFASIKIKGSNSGSAADANGNFSITAQQGAILVISASGYTDGESKVTATGAINVSLRNAEAMQEVVVTAMGVSRSKRSVGVAVQEIQADKLTQTKQVDLNTALAGRIAGVQVLGGSGAKFGTSTVRIRGVNTLGTGNPLYVVNGVPTDGRDINMDDVESVSVLKGPAATSLYGQRGSEGVIVITTKKGKRNAGIGLEFNQSTTFERLATLPKYQNEYGGGYSQDWYTFKYNPATDAPALQAMDGAKYYDYFADESWGPRMDGSLYAPWYAWDSEDPDYAKQKPFVAQPDNIRDFYNTGVAYNTNVAFSKATDNSNTRVSFTNLARTGITPNSRQSKNWLSINNSIDLTKQFTINTNINYVYEYLFNVPAEGYGTQTSGSFNQWFQRNLEIAKLKRYKRSDGSYTSWNINGPRDTSPKYWDNPYTEVYENLTNNKRQRVYGNIGGTYKFNSHLRASILARADVYNQNYNSRVASNTLNLDAYRTYTNNTRELNFVGSVEYDNEFGDFSLRAGAYAEKRTNYSNYVNEATAGGLTIPGYYNIAASKNRPTTNNTENRKEVRSVYGYTSLGWRNMVFLDLNLRNDWSSALPQGNNSYLYGGVATSFVFTELLPENDILSFGKVRASFARVGSDIDAYNIYQTYTVGTPYDTYPTLTVPNSIPNSVLKPTLSTSYEVGTELRFLKNRVRFDFNYYSREAKDQIINLTIPSTTGYSAALVNAGNIANHGVEISLGGTPVRTKEFTWDIDFNIGFNRNEVKKLYMDSKNLVVNPAGQGSSFGFVGSPSISVNARVGESYGVLVGDGYKRNEAGKILVDDDGYPLIEQNKELGSILPDYTGGVYNEFTYKGFTLGFSIDFQKGGKLMSLTSMQNAGSGLSNITVGNNDKGIPKRNDVADGGGVRVDGVRESDGKPNDVYLDTKEYYESVLSNLWEQWVYDATFVKLREVRIGYNLPKRWYQKLAIQNANFSIIAQNPWLIYSKVKGIDPSQLQTPWFDSGQLPGTRTLGFNLKLQF</sequence>
<keyword evidence="6 7" id="KW-0998">Cell outer membrane</keyword>
<dbReference type="InterPro" id="IPR023996">
    <property type="entry name" value="TonB-dep_OMP_SusC/RagA"/>
</dbReference>
<evidence type="ECO:0000259" key="9">
    <source>
        <dbReference type="Pfam" id="PF07715"/>
    </source>
</evidence>
<evidence type="ECO:0000313" key="10">
    <source>
        <dbReference type="EMBL" id="AXY77842.1"/>
    </source>
</evidence>
<keyword evidence="5 7" id="KW-0472">Membrane</keyword>
<evidence type="ECO:0000256" key="6">
    <source>
        <dbReference type="ARBA" id="ARBA00023237"/>
    </source>
</evidence>
<keyword evidence="2 7" id="KW-0813">Transport</keyword>
<dbReference type="NCBIfam" id="TIGR04056">
    <property type="entry name" value="OMP_RagA_SusC"/>
    <property type="match status" value="1"/>
</dbReference>
<dbReference type="InterPro" id="IPR008969">
    <property type="entry name" value="CarboxyPept-like_regulatory"/>
</dbReference>
<keyword evidence="11" id="KW-1185">Reference proteome</keyword>
<accession>A0A3B7MTK4</accession>
<evidence type="ECO:0000256" key="8">
    <source>
        <dbReference type="SAM" id="SignalP"/>
    </source>
</evidence>
<dbReference type="InterPro" id="IPR036942">
    <property type="entry name" value="Beta-barrel_TonB_sf"/>
</dbReference>
<dbReference type="InterPro" id="IPR023997">
    <property type="entry name" value="TonB-dep_OMP_SusC/RagA_CS"/>
</dbReference>
<dbReference type="NCBIfam" id="TIGR04057">
    <property type="entry name" value="SusC_RagA_signa"/>
    <property type="match status" value="1"/>
</dbReference>
<dbReference type="Pfam" id="PF13715">
    <property type="entry name" value="CarbopepD_reg_2"/>
    <property type="match status" value="1"/>
</dbReference>
<dbReference type="Gene3D" id="2.170.130.10">
    <property type="entry name" value="TonB-dependent receptor, plug domain"/>
    <property type="match status" value="1"/>
</dbReference>
<reference evidence="10 11" key="1">
    <citation type="submission" date="2018-09" db="EMBL/GenBank/DDBJ databases">
        <title>Genome sequencing of strain 6GH32-13.</title>
        <authorList>
            <person name="Weon H.-Y."/>
            <person name="Heo J."/>
            <person name="Kwon S.-W."/>
        </authorList>
    </citation>
    <scope>NUCLEOTIDE SEQUENCE [LARGE SCALE GENOMIC DNA]</scope>
    <source>
        <strain evidence="10 11">5GH32-13</strain>
    </source>
</reference>
<dbReference type="KEGG" id="pseg:D3H65_29335"/>
<keyword evidence="3 7" id="KW-1134">Transmembrane beta strand</keyword>
<evidence type="ECO:0000256" key="3">
    <source>
        <dbReference type="ARBA" id="ARBA00022452"/>
    </source>
</evidence>
<dbReference type="PROSITE" id="PS52016">
    <property type="entry name" value="TONB_DEPENDENT_REC_3"/>
    <property type="match status" value="1"/>
</dbReference>
<evidence type="ECO:0000256" key="2">
    <source>
        <dbReference type="ARBA" id="ARBA00022448"/>
    </source>
</evidence>
<dbReference type="Gene3D" id="2.40.170.20">
    <property type="entry name" value="TonB-dependent receptor, beta-barrel domain"/>
    <property type="match status" value="1"/>
</dbReference>
<dbReference type="GO" id="GO:0009279">
    <property type="term" value="C:cell outer membrane"/>
    <property type="evidence" value="ECO:0007669"/>
    <property type="project" value="UniProtKB-SubCell"/>
</dbReference>
<feature type="domain" description="TonB-dependent receptor plug" evidence="9">
    <location>
        <begin position="113"/>
        <end position="217"/>
    </location>
</feature>
<organism evidence="10 11">
    <name type="scientific">Paraflavitalea soli</name>
    <dbReference type="NCBI Taxonomy" id="2315862"/>
    <lineage>
        <taxon>Bacteria</taxon>
        <taxon>Pseudomonadati</taxon>
        <taxon>Bacteroidota</taxon>
        <taxon>Chitinophagia</taxon>
        <taxon>Chitinophagales</taxon>
        <taxon>Chitinophagaceae</taxon>
        <taxon>Paraflavitalea</taxon>
    </lineage>
</organism>
<comment type="subcellular location">
    <subcellularLocation>
        <location evidence="1 7">Cell outer membrane</location>
        <topology evidence="1 7">Multi-pass membrane protein</topology>
    </subcellularLocation>
</comment>
<feature type="signal peptide" evidence="8">
    <location>
        <begin position="1"/>
        <end position="18"/>
    </location>
</feature>
<keyword evidence="4 7" id="KW-0812">Transmembrane</keyword>
<feature type="chain" id="PRO_5017691046" evidence="8">
    <location>
        <begin position="19"/>
        <end position="1046"/>
    </location>
</feature>
<evidence type="ECO:0000313" key="11">
    <source>
        <dbReference type="Proteomes" id="UP000263900"/>
    </source>
</evidence>
<dbReference type="Gene3D" id="2.60.40.1120">
    <property type="entry name" value="Carboxypeptidase-like, regulatory domain"/>
    <property type="match status" value="1"/>
</dbReference>
<dbReference type="Proteomes" id="UP000263900">
    <property type="component" value="Chromosome"/>
</dbReference>
<dbReference type="SUPFAM" id="SSF56935">
    <property type="entry name" value="Porins"/>
    <property type="match status" value="1"/>
</dbReference>
<dbReference type="SUPFAM" id="SSF49464">
    <property type="entry name" value="Carboxypeptidase regulatory domain-like"/>
    <property type="match status" value="1"/>
</dbReference>
<protein>
    <submittedName>
        <fullName evidence="10">SusC/RagA family TonB-linked outer membrane protein</fullName>
    </submittedName>
</protein>
<gene>
    <name evidence="10" type="ORF">D3H65_29335</name>
</gene>
<keyword evidence="8" id="KW-0732">Signal</keyword>
<comment type="similarity">
    <text evidence="7">Belongs to the TonB-dependent receptor family.</text>
</comment>
<evidence type="ECO:0000256" key="5">
    <source>
        <dbReference type="ARBA" id="ARBA00023136"/>
    </source>
</evidence>
<dbReference type="Pfam" id="PF07715">
    <property type="entry name" value="Plug"/>
    <property type="match status" value="1"/>
</dbReference>
<dbReference type="InterPro" id="IPR012910">
    <property type="entry name" value="Plug_dom"/>
</dbReference>
<dbReference type="EMBL" id="CP032157">
    <property type="protein sequence ID" value="AXY77842.1"/>
    <property type="molecule type" value="Genomic_DNA"/>
</dbReference>
<dbReference type="InterPro" id="IPR037066">
    <property type="entry name" value="Plug_dom_sf"/>
</dbReference>
<dbReference type="OrthoDB" id="9768177at2"/>
<evidence type="ECO:0000256" key="7">
    <source>
        <dbReference type="PROSITE-ProRule" id="PRU01360"/>
    </source>
</evidence>
<evidence type="ECO:0000256" key="1">
    <source>
        <dbReference type="ARBA" id="ARBA00004571"/>
    </source>
</evidence>
<name>A0A3B7MTK4_9BACT</name>
<dbReference type="AlphaFoldDB" id="A0A3B7MTK4"/>
<dbReference type="InterPro" id="IPR039426">
    <property type="entry name" value="TonB-dep_rcpt-like"/>
</dbReference>